<gene>
    <name evidence="2" type="ORF">A0123_02616</name>
</gene>
<keyword evidence="1" id="KW-1133">Transmembrane helix</keyword>
<keyword evidence="1" id="KW-0812">Transmembrane</keyword>
<feature type="transmembrane region" description="Helical" evidence="1">
    <location>
        <begin position="73"/>
        <end position="92"/>
    </location>
</feature>
<feature type="transmembrane region" description="Helical" evidence="1">
    <location>
        <begin position="104"/>
        <end position="121"/>
    </location>
</feature>
<dbReference type="AlphaFoldDB" id="A0A1B6VI32"/>
<evidence type="ECO:0000256" key="1">
    <source>
        <dbReference type="SAM" id="Phobius"/>
    </source>
</evidence>
<dbReference type="EMBL" id="LUTU01000013">
    <property type="protein sequence ID" value="OAJ66879.1"/>
    <property type="molecule type" value="Genomic_DNA"/>
</dbReference>
<dbReference type="OrthoDB" id="6107348at2"/>
<name>A0A1B6VI32_9PROT</name>
<comment type="caution">
    <text evidence="2">The sequence shown here is derived from an EMBL/GenBank/DDBJ whole genome shotgun (WGS) entry which is preliminary data.</text>
</comment>
<dbReference type="GeneID" id="89650568"/>
<protein>
    <recommendedName>
        <fullName evidence="4">Transmembrane protein</fullName>
    </recommendedName>
</protein>
<organism evidence="2 3">
    <name type="scientific">Gluconobacter cerinus</name>
    <dbReference type="NCBI Taxonomy" id="38307"/>
    <lineage>
        <taxon>Bacteria</taxon>
        <taxon>Pseudomonadati</taxon>
        <taxon>Pseudomonadota</taxon>
        <taxon>Alphaproteobacteria</taxon>
        <taxon>Acetobacterales</taxon>
        <taxon>Acetobacteraceae</taxon>
        <taxon>Gluconobacter</taxon>
    </lineage>
</organism>
<feature type="transmembrane region" description="Helical" evidence="1">
    <location>
        <begin position="40"/>
        <end position="61"/>
    </location>
</feature>
<keyword evidence="1" id="KW-0472">Membrane</keyword>
<reference evidence="2 3" key="1">
    <citation type="submission" date="2016-03" db="EMBL/GenBank/DDBJ databases">
        <title>Draft genome sequence of Gluconobacter cerinus strain CECT 9110.</title>
        <authorList>
            <person name="Sainz F."/>
            <person name="Mas A."/>
            <person name="Torija M.J."/>
        </authorList>
    </citation>
    <scope>NUCLEOTIDE SEQUENCE [LARGE SCALE GENOMIC DNA]</scope>
    <source>
        <strain evidence="2 3">CECT 9110</strain>
    </source>
</reference>
<evidence type="ECO:0008006" key="4">
    <source>
        <dbReference type="Google" id="ProtNLM"/>
    </source>
</evidence>
<evidence type="ECO:0000313" key="2">
    <source>
        <dbReference type="EMBL" id="OAJ66879.1"/>
    </source>
</evidence>
<dbReference type="Proteomes" id="UP000077786">
    <property type="component" value="Unassembled WGS sequence"/>
</dbReference>
<sequence>MLYGRQYLIELGSALALYLALLFGANYLQQALHPAPLTRIILALTPMVGAVTAAWVIMRAIWRMDELQRRIQLDAIAISFLGTALLTFGWGFAESAGLPKLRAFAVWPVMGTLWWVGGVVAQRRYR</sequence>
<evidence type="ECO:0000313" key="3">
    <source>
        <dbReference type="Proteomes" id="UP000077786"/>
    </source>
</evidence>
<dbReference type="RefSeq" id="WP_064275136.1">
    <property type="nucleotide sequence ID" value="NZ_JAOQNM010000001.1"/>
</dbReference>
<accession>A0A1B6VI32</accession>
<dbReference type="PATRIC" id="fig|38307.3.peg.2731"/>
<feature type="transmembrane region" description="Helical" evidence="1">
    <location>
        <begin position="7"/>
        <end position="28"/>
    </location>
</feature>
<proteinExistence type="predicted"/>